<dbReference type="Proteomes" id="UP000281604">
    <property type="component" value="Unassembled WGS sequence"/>
</dbReference>
<accession>A0A3M3ZTL4</accession>
<protein>
    <submittedName>
        <fullName evidence="2">Uncharacterized protein</fullName>
    </submittedName>
</protein>
<proteinExistence type="predicted"/>
<gene>
    <name evidence="2" type="ORF">ALQ30_200150</name>
</gene>
<name>A0A3M3ZTL4_9PSED</name>
<dbReference type="RefSeq" id="WP_187326016.1">
    <property type="nucleotide sequence ID" value="NZ_RBQE01000530.1"/>
</dbReference>
<dbReference type="AlphaFoldDB" id="A0A3M3ZTL4"/>
<comment type="caution">
    <text evidence="2">The sequence shown here is derived from an EMBL/GenBank/DDBJ whole genome shotgun (WGS) entry which is preliminary data.</text>
</comment>
<feature type="transmembrane region" description="Helical" evidence="1">
    <location>
        <begin position="7"/>
        <end position="28"/>
    </location>
</feature>
<sequence>MEFLDGFIVKIAKHLLGAVMVIGTWLVYLQFLGLLFLFVMAGTLGFSAFLAAVFGA</sequence>
<keyword evidence="1" id="KW-0472">Membrane</keyword>
<evidence type="ECO:0000313" key="3">
    <source>
        <dbReference type="Proteomes" id="UP000281604"/>
    </source>
</evidence>
<dbReference type="EMBL" id="RBQE01000530">
    <property type="protein sequence ID" value="RMO97941.1"/>
    <property type="molecule type" value="Genomic_DNA"/>
</dbReference>
<organism evidence="2 3">
    <name type="scientific">Pseudomonas syringae pv. persicae</name>
    <dbReference type="NCBI Taxonomy" id="237306"/>
    <lineage>
        <taxon>Bacteria</taxon>
        <taxon>Pseudomonadati</taxon>
        <taxon>Pseudomonadota</taxon>
        <taxon>Gammaproteobacteria</taxon>
        <taxon>Pseudomonadales</taxon>
        <taxon>Pseudomonadaceae</taxon>
        <taxon>Pseudomonas</taxon>
    </lineage>
</organism>
<feature type="transmembrane region" description="Helical" evidence="1">
    <location>
        <begin position="34"/>
        <end position="54"/>
    </location>
</feature>
<reference evidence="2 3" key="1">
    <citation type="submission" date="2018-08" db="EMBL/GenBank/DDBJ databases">
        <title>Recombination of ecologically and evolutionarily significant loci maintains genetic cohesion in the Pseudomonas syringae species complex.</title>
        <authorList>
            <person name="Dillon M."/>
            <person name="Thakur S."/>
            <person name="Almeida R.N.D."/>
            <person name="Weir B.S."/>
            <person name="Guttman D.S."/>
        </authorList>
    </citation>
    <scope>NUCLEOTIDE SEQUENCE [LARGE SCALE GENOMIC DNA]</scope>
    <source>
        <strain evidence="2 3">ICMP 3706</strain>
    </source>
</reference>
<keyword evidence="1" id="KW-1133">Transmembrane helix</keyword>
<evidence type="ECO:0000256" key="1">
    <source>
        <dbReference type="SAM" id="Phobius"/>
    </source>
</evidence>
<evidence type="ECO:0000313" key="2">
    <source>
        <dbReference type="EMBL" id="RMO97941.1"/>
    </source>
</evidence>
<keyword evidence="1" id="KW-0812">Transmembrane</keyword>